<dbReference type="Proteomes" id="UP000499080">
    <property type="component" value="Unassembled WGS sequence"/>
</dbReference>
<evidence type="ECO:0000313" key="3">
    <source>
        <dbReference type="Proteomes" id="UP000499080"/>
    </source>
</evidence>
<comment type="caution">
    <text evidence="2">The sequence shown here is derived from an EMBL/GenBank/DDBJ whole genome shotgun (WGS) entry which is preliminary data.</text>
</comment>
<name>A0A4Y2DU71_ARAVE</name>
<sequence>MAVNFKRRPSGMTQSGKALSAPFSNRSLLATWEARSLFPWENLRVLFRTSQHYDDVFNPVVNFSIIRMFFSVLVCLHKWKHCQIDIKCAYLYAPIKETIIMKQPQGFINLDKPNHVCLLKRALYCLHQSGREWFYKIHSVLESLNFQTLDWVNCVYVYRNNIVLLLYVDDIVIFGRTEQHITDIVKLLSDKFDLKVLGKTRKLLGVEYEEMNNKLYIHQCDYISRICKTYEKYEIPISSLPIAQGVILSKLQCPSNSEEIAEIEKLPYRNLIGCVAYIADRTRPDVSYAINILSQFQSNPGISHWNALLKLLGYVNRTRNKKLEPSQINEFKINCYSDASFASNRDDRTSMGGMILFIDKSPILWKTNNQNCVGCERSNDESNTIGSVQKNVVFPHIPTAAICAYLFGVVPDNPPPG</sequence>
<evidence type="ECO:0000313" key="2">
    <source>
        <dbReference type="EMBL" id="GBM19847.1"/>
    </source>
</evidence>
<keyword evidence="3" id="KW-1185">Reference proteome</keyword>
<dbReference type="EMBL" id="BGPR01000431">
    <property type="protein sequence ID" value="GBM19847.1"/>
    <property type="molecule type" value="Genomic_DNA"/>
</dbReference>
<protein>
    <submittedName>
        <fullName evidence="2">Retrovirus-related Pol polyprotein from transposon TNT 1-94</fullName>
    </submittedName>
</protein>
<proteinExistence type="predicted"/>
<reference evidence="2 3" key="1">
    <citation type="journal article" date="2019" name="Sci. Rep.">
        <title>Orb-weaving spider Araneus ventricosus genome elucidates the spidroin gene catalogue.</title>
        <authorList>
            <person name="Kono N."/>
            <person name="Nakamura H."/>
            <person name="Ohtoshi R."/>
            <person name="Moran D.A.P."/>
            <person name="Shinohara A."/>
            <person name="Yoshida Y."/>
            <person name="Fujiwara M."/>
            <person name="Mori M."/>
            <person name="Tomita M."/>
            <person name="Arakawa K."/>
        </authorList>
    </citation>
    <scope>NUCLEOTIDE SEQUENCE [LARGE SCALE GENOMIC DNA]</scope>
</reference>
<accession>A0A4Y2DU71</accession>
<feature type="domain" description="Reverse transcriptase Ty1/copia-type" evidence="1">
    <location>
        <begin position="49"/>
        <end position="232"/>
    </location>
</feature>
<evidence type="ECO:0000259" key="1">
    <source>
        <dbReference type="Pfam" id="PF07727"/>
    </source>
</evidence>
<dbReference type="PANTHER" id="PTHR11439">
    <property type="entry name" value="GAG-POL-RELATED RETROTRANSPOSON"/>
    <property type="match status" value="1"/>
</dbReference>
<dbReference type="InterPro" id="IPR043502">
    <property type="entry name" value="DNA/RNA_pol_sf"/>
</dbReference>
<dbReference type="InterPro" id="IPR013103">
    <property type="entry name" value="RVT_2"/>
</dbReference>
<dbReference type="SUPFAM" id="SSF56672">
    <property type="entry name" value="DNA/RNA polymerases"/>
    <property type="match status" value="1"/>
</dbReference>
<dbReference type="Pfam" id="PF07727">
    <property type="entry name" value="RVT_2"/>
    <property type="match status" value="1"/>
</dbReference>
<organism evidence="2 3">
    <name type="scientific">Araneus ventricosus</name>
    <name type="common">Orbweaver spider</name>
    <name type="synonym">Epeira ventricosa</name>
    <dbReference type="NCBI Taxonomy" id="182803"/>
    <lineage>
        <taxon>Eukaryota</taxon>
        <taxon>Metazoa</taxon>
        <taxon>Ecdysozoa</taxon>
        <taxon>Arthropoda</taxon>
        <taxon>Chelicerata</taxon>
        <taxon>Arachnida</taxon>
        <taxon>Araneae</taxon>
        <taxon>Araneomorphae</taxon>
        <taxon>Entelegynae</taxon>
        <taxon>Araneoidea</taxon>
        <taxon>Araneidae</taxon>
        <taxon>Araneus</taxon>
    </lineage>
</organism>
<dbReference type="AlphaFoldDB" id="A0A4Y2DU71"/>
<dbReference type="GO" id="GO:0071897">
    <property type="term" value="P:DNA biosynthetic process"/>
    <property type="evidence" value="ECO:0007669"/>
    <property type="project" value="UniProtKB-ARBA"/>
</dbReference>
<gene>
    <name evidence="2" type="primary">POLX_1694</name>
    <name evidence="2" type="ORF">AVEN_86181_1</name>
</gene>
<dbReference type="PANTHER" id="PTHR11439:SF440">
    <property type="entry name" value="INTEGRASE CATALYTIC DOMAIN-CONTAINING PROTEIN"/>
    <property type="match status" value="1"/>
</dbReference>